<dbReference type="Gene3D" id="3.60.140.10">
    <property type="entry name" value="CNF1/YfiH-like putative cysteine hydrolases"/>
    <property type="match status" value="1"/>
</dbReference>
<proteinExistence type="inferred from homology"/>
<dbReference type="KEGG" id="ebz:J7S26_02240"/>
<evidence type="ECO:0000313" key="12">
    <source>
        <dbReference type="EMBL" id="QTU84764.1"/>
    </source>
</evidence>
<evidence type="ECO:0000256" key="5">
    <source>
        <dbReference type="ARBA" id="ARBA00022723"/>
    </source>
</evidence>
<comment type="catalytic activity">
    <reaction evidence="9">
        <text>adenosine + phosphate = alpha-D-ribose 1-phosphate + adenine</text>
        <dbReference type="Rhea" id="RHEA:27642"/>
        <dbReference type="ChEBI" id="CHEBI:16335"/>
        <dbReference type="ChEBI" id="CHEBI:16708"/>
        <dbReference type="ChEBI" id="CHEBI:43474"/>
        <dbReference type="ChEBI" id="CHEBI:57720"/>
        <dbReference type="EC" id="2.4.2.1"/>
    </reaction>
    <physiologicalReaction direction="left-to-right" evidence="9">
        <dbReference type="Rhea" id="RHEA:27643"/>
    </physiologicalReaction>
</comment>
<evidence type="ECO:0000313" key="13">
    <source>
        <dbReference type="Proteomes" id="UP000636394"/>
    </source>
</evidence>
<dbReference type="InterPro" id="IPR003730">
    <property type="entry name" value="Cu_polyphenol_OxRdtase"/>
</dbReference>
<comment type="catalytic activity">
    <reaction evidence="10">
        <text>S-methyl-5'-thioadenosine + phosphate = 5-(methylsulfanyl)-alpha-D-ribose 1-phosphate + adenine</text>
        <dbReference type="Rhea" id="RHEA:11852"/>
        <dbReference type="ChEBI" id="CHEBI:16708"/>
        <dbReference type="ChEBI" id="CHEBI:17509"/>
        <dbReference type="ChEBI" id="CHEBI:43474"/>
        <dbReference type="ChEBI" id="CHEBI:58533"/>
        <dbReference type="EC" id="2.4.2.28"/>
    </reaction>
    <physiologicalReaction direction="left-to-right" evidence="10">
        <dbReference type="Rhea" id="RHEA:11853"/>
    </physiologicalReaction>
</comment>
<comment type="function">
    <text evidence="2">Purine nucleoside enzyme that catalyzes the phosphorolysis of adenosine and inosine nucleosides, yielding D-ribose 1-phosphate and the respective free bases, adenine and hypoxanthine. Also catalyzes the phosphorolysis of S-methyl-5'-thioadenosine into adenine and S-methyl-5-thio-alpha-D-ribose 1-phosphate. Also has adenosine deaminase activity.</text>
</comment>
<dbReference type="CDD" id="cd16833">
    <property type="entry name" value="YfiH"/>
    <property type="match status" value="1"/>
</dbReference>
<evidence type="ECO:0000256" key="2">
    <source>
        <dbReference type="ARBA" id="ARBA00003215"/>
    </source>
</evidence>
<dbReference type="Proteomes" id="UP000671910">
    <property type="component" value="Chromosome"/>
</dbReference>
<keyword evidence="5" id="KW-0479">Metal-binding</keyword>
<evidence type="ECO:0000256" key="3">
    <source>
        <dbReference type="ARBA" id="ARBA00007353"/>
    </source>
</evidence>
<evidence type="ECO:0000313" key="14">
    <source>
        <dbReference type="Proteomes" id="UP000671910"/>
    </source>
</evidence>
<accession>A0A9E6MQU8</accession>
<protein>
    <submittedName>
        <fullName evidence="12">Laccase domain-containing protein</fullName>
    </submittedName>
</protein>
<evidence type="ECO:0000256" key="7">
    <source>
        <dbReference type="ARBA" id="ARBA00022833"/>
    </source>
</evidence>
<dbReference type="GO" id="GO:0005507">
    <property type="term" value="F:copper ion binding"/>
    <property type="evidence" value="ECO:0007669"/>
    <property type="project" value="TreeGrafter"/>
</dbReference>
<comment type="catalytic activity">
    <reaction evidence="1">
        <text>inosine + phosphate = alpha-D-ribose 1-phosphate + hypoxanthine</text>
        <dbReference type="Rhea" id="RHEA:27646"/>
        <dbReference type="ChEBI" id="CHEBI:17368"/>
        <dbReference type="ChEBI" id="CHEBI:17596"/>
        <dbReference type="ChEBI" id="CHEBI:43474"/>
        <dbReference type="ChEBI" id="CHEBI:57720"/>
        <dbReference type="EC" id="2.4.2.1"/>
    </reaction>
    <physiologicalReaction direction="left-to-right" evidence="1">
        <dbReference type="Rhea" id="RHEA:27647"/>
    </physiologicalReaction>
</comment>
<reference evidence="12" key="2">
    <citation type="submission" date="2021-04" db="EMBL/GenBank/DDBJ databases">
        <title>Novel species in family Eggerthellaceae.</title>
        <authorList>
            <person name="Zhang G."/>
        </authorList>
    </citation>
    <scope>NUCLEOTIDE SEQUENCE</scope>
    <source>
        <strain evidence="12">Zg-886</strain>
    </source>
</reference>
<dbReference type="RefSeq" id="WP_166340252.1">
    <property type="nucleotide sequence ID" value="NZ_CP072829.1"/>
</dbReference>
<dbReference type="AlphaFoldDB" id="A0A9E6MQU8"/>
<evidence type="ECO:0000256" key="6">
    <source>
        <dbReference type="ARBA" id="ARBA00022801"/>
    </source>
</evidence>
<evidence type="ECO:0000256" key="1">
    <source>
        <dbReference type="ARBA" id="ARBA00000553"/>
    </source>
</evidence>
<evidence type="ECO:0000256" key="4">
    <source>
        <dbReference type="ARBA" id="ARBA00022679"/>
    </source>
</evidence>
<keyword evidence="7" id="KW-0862">Zinc</keyword>
<dbReference type="SUPFAM" id="SSF64438">
    <property type="entry name" value="CNF1/YfiH-like putative cysteine hydrolases"/>
    <property type="match status" value="1"/>
</dbReference>
<organism evidence="12 14">
    <name type="scientific">Xiamenia xianingshaonis</name>
    <dbReference type="NCBI Taxonomy" id="2682776"/>
    <lineage>
        <taxon>Bacteria</taxon>
        <taxon>Bacillati</taxon>
        <taxon>Actinomycetota</taxon>
        <taxon>Coriobacteriia</taxon>
        <taxon>Eggerthellales</taxon>
        <taxon>Eggerthellaceae</taxon>
        <taxon>Xiamenia</taxon>
    </lineage>
</organism>
<evidence type="ECO:0000313" key="11">
    <source>
        <dbReference type="EMBL" id="NHM14829.1"/>
    </source>
</evidence>
<dbReference type="Proteomes" id="UP000636394">
    <property type="component" value="Unassembled WGS sequence"/>
</dbReference>
<keyword evidence="6" id="KW-0378">Hydrolase</keyword>
<keyword evidence="4" id="KW-0808">Transferase</keyword>
<dbReference type="GO" id="GO:0016787">
    <property type="term" value="F:hydrolase activity"/>
    <property type="evidence" value="ECO:0007669"/>
    <property type="project" value="UniProtKB-KW"/>
</dbReference>
<dbReference type="InterPro" id="IPR011324">
    <property type="entry name" value="Cytotoxic_necrot_fac-like_cat"/>
</dbReference>
<comment type="similarity">
    <text evidence="3">Belongs to the purine nucleoside phosphorylase YfiH/LACC1 family.</text>
</comment>
<evidence type="ECO:0000256" key="9">
    <source>
        <dbReference type="ARBA" id="ARBA00048968"/>
    </source>
</evidence>
<dbReference type="EMBL" id="WPCR01000012">
    <property type="protein sequence ID" value="NHM14829.1"/>
    <property type="molecule type" value="Genomic_DNA"/>
</dbReference>
<dbReference type="EMBL" id="CP072829">
    <property type="protein sequence ID" value="QTU84764.1"/>
    <property type="molecule type" value="Genomic_DNA"/>
</dbReference>
<dbReference type="PANTHER" id="PTHR30616">
    <property type="entry name" value="UNCHARACTERIZED PROTEIN YFIH"/>
    <property type="match status" value="1"/>
</dbReference>
<dbReference type="GO" id="GO:0017061">
    <property type="term" value="F:S-methyl-5-thioadenosine phosphorylase activity"/>
    <property type="evidence" value="ECO:0007669"/>
    <property type="project" value="UniProtKB-EC"/>
</dbReference>
<dbReference type="PANTHER" id="PTHR30616:SF2">
    <property type="entry name" value="PURINE NUCLEOSIDE PHOSPHORYLASE LACC1"/>
    <property type="match status" value="1"/>
</dbReference>
<evidence type="ECO:0000256" key="8">
    <source>
        <dbReference type="ARBA" id="ARBA00047989"/>
    </source>
</evidence>
<gene>
    <name evidence="11" type="ORF">GMI68_08695</name>
    <name evidence="12" type="ORF">J7S26_02240</name>
</gene>
<dbReference type="Pfam" id="PF02578">
    <property type="entry name" value="Cu-oxidase_4"/>
    <property type="match status" value="1"/>
</dbReference>
<evidence type="ECO:0000256" key="10">
    <source>
        <dbReference type="ARBA" id="ARBA00049893"/>
    </source>
</evidence>
<name>A0A9E6MQU8_9ACTN</name>
<keyword evidence="13" id="KW-1185">Reference proteome</keyword>
<reference evidence="11 13" key="1">
    <citation type="submission" date="2019-11" db="EMBL/GenBank/DDBJ databases">
        <title>Eggerthellaceae novel genus isolated from the rectal contents of marmort.</title>
        <authorList>
            <person name="Zhang G."/>
        </authorList>
    </citation>
    <scope>NUCLEOTIDE SEQUENCE [LARGE SCALE GENOMIC DNA]</scope>
    <source>
        <strain evidence="11">Zg-886</strain>
        <strain evidence="13">zg-886</strain>
    </source>
</reference>
<sequence length="257" mass="26544">MLTDEALSQAVGVRIAFTGRDGGVSGGAFSSLNLGLHVSDDADAVLENRRRVLEALEAPTVACLTCNQVHGTHVVVLNDADDLTAVQREAQEGCDGAVVAAANTPALLCFADCAPVIVVSPTGTFSVVHAGWRGAVAGIASKALRAMAQADGWADAAAYARGCNLYIGPHIGVECFECGPDVQQRFLDAFGPACVRADGHVSLMEAIAADACAAGASRERVACANVCTRCNDQAYFSYRASGGVCGRHGAVAFRRED</sequence>
<comment type="catalytic activity">
    <reaction evidence="8">
        <text>adenosine + H2O + H(+) = inosine + NH4(+)</text>
        <dbReference type="Rhea" id="RHEA:24408"/>
        <dbReference type="ChEBI" id="CHEBI:15377"/>
        <dbReference type="ChEBI" id="CHEBI:15378"/>
        <dbReference type="ChEBI" id="CHEBI:16335"/>
        <dbReference type="ChEBI" id="CHEBI:17596"/>
        <dbReference type="ChEBI" id="CHEBI:28938"/>
        <dbReference type="EC" id="3.5.4.4"/>
    </reaction>
    <physiologicalReaction direction="left-to-right" evidence="8">
        <dbReference type="Rhea" id="RHEA:24409"/>
    </physiologicalReaction>
</comment>
<dbReference type="InterPro" id="IPR038371">
    <property type="entry name" value="Cu_polyphenol_OxRdtase_sf"/>
</dbReference>